<dbReference type="AlphaFoldDB" id="A0A5S3WEW5"/>
<dbReference type="Proteomes" id="UP000310249">
    <property type="component" value="Unassembled WGS sequence"/>
</dbReference>
<reference evidence="2 3" key="1">
    <citation type="submission" date="2018-01" db="EMBL/GenBank/DDBJ databases">
        <authorList>
            <person name="Paulsen S."/>
            <person name="Gram L.K."/>
        </authorList>
    </citation>
    <scope>NUCLEOTIDE SEQUENCE [LARGE SCALE GENOMIC DNA]</scope>
    <source>
        <strain evidence="2 3">S2676</strain>
    </source>
</reference>
<reference evidence="3" key="2">
    <citation type="submission" date="2019-06" db="EMBL/GenBank/DDBJ databases">
        <title>Co-occurence of chitin degradation, pigmentation and bioactivity in marine Pseudoalteromonas.</title>
        <authorList>
            <person name="Sonnenschein E.C."/>
            <person name="Bech P.K."/>
        </authorList>
    </citation>
    <scope>NUCLEOTIDE SEQUENCE [LARGE SCALE GENOMIC DNA]</scope>
    <source>
        <strain evidence="3">S2676</strain>
    </source>
</reference>
<feature type="non-terminal residue" evidence="2">
    <location>
        <position position="1"/>
    </location>
</feature>
<dbReference type="OrthoDB" id="6279314at2"/>
<comment type="caution">
    <text evidence="2">The sequence shown here is derived from an EMBL/GenBank/DDBJ whole genome shotgun (WGS) entry which is preliminary data.</text>
</comment>
<evidence type="ECO:0000259" key="1">
    <source>
        <dbReference type="Pfam" id="PF07696"/>
    </source>
</evidence>
<organism evidence="2 3">
    <name type="scientific">Pseudoalteromonas rubra</name>
    <dbReference type="NCBI Taxonomy" id="43658"/>
    <lineage>
        <taxon>Bacteria</taxon>
        <taxon>Pseudomonadati</taxon>
        <taxon>Pseudomonadota</taxon>
        <taxon>Gammaproteobacteria</taxon>
        <taxon>Alteromonadales</taxon>
        <taxon>Pseudoalteromonadaceae</taxon>
        <taxon>Pseudoalteromonas</taxon>
    </lineage>
</organism>
<dbReference type="InterPro" id="IPR011622">
    <property type="entry name" value="7TMR_DISM_rcpt_extracell_dom2"/>
</dbReference>
<protein>
    <recommendedName>
        <fullName evidence="1">7TM-DISM receptor extracellular domain-containing protein</fullName>
    </recommendedName>
</protein>
<gene>
    <name evidence="2" type="ORF">CWB99_24075</name>
</gene>
<sequence length="99" mass="11467">HSLGDEPGLTVEPSYIVLPQAVTFSALHEKHFDDFTAGSWRQVPWQFGTQQYWLRLTITNNQAEPRSLVARFDNHMVDNLLEYQLDEASQVQHSVQLRD</sequence>
<feature type="domain" description="7TM-DISM receptor extracellular" evidence="1">
    <location>
        <begin position="25"/>
        <end position="94"/>
    </location>
</feature>
<dbReference type="Gene3D" id="2.60.40.2380">
    <property type="match status" value="1"/>
</dbReference>
<evidence type="ECO:0000313" key="2">
    <source>
        <dbReference type="EMBL" id="TMP21537.1"/>
    </source>
</evidence>
<dbReference type="RefSeq" id="WP_138686250.1">
    <property type="nucleotide sequence ID" value="NZ_PNCI01000165.1"/>
</dbReference>
<dbReference type="EMBL" id="PNCI01000165">
    <property type="protein sequence ID" value="TMP21537.1"/>
    <property type="molecule type" value="Genomic_DNA"/>
</dbReference>
<evidence type="ECO:0000313" key="3">
    <source>
        <dbReference type="Proteomes" id="UP000310249"/>
    </source>
</evidence>
<proteinExistence type="predicted"/>
<name>A0A5S3WEW5_9GAMM</name>
<feature type="non-terminal residue" evidence="2">
    <location>
        <position position="99"/>
    </location>
</feature>
<accession>A0A5S3WEW5</accession>
<dbReference type="Pfam" id="PF07696">
    <property type="entry name" value="7TMR-DISMED2"/>
    <property type="match status" value="1"/>
</dbReference>